<reference evidence="8 10" key="1">
    <citation type="submission" date="2015-09" db="EMBL/GenBank/DDBJ databases">
        <title>Identification and resolution of microdiversity through metagenomic sequencing of parallel consortia.</title>
        <authorList>
            <person name="Nelson W.C."/>
            <person name="Romine M.F."/>
            <person name="Lindemann S.R."/>
        </authorList>
    </citation>
    <scope>NUCLEOTIDE SEQUENCE [LARGE SCALE GENOMIC DNA]</scope>
    <source>
        <strain evidence="8">HL-109</strain>
    </source>
</reference>
<evidence type="ECO:0000256" key="1">
    <source>
        <dbReference type="ARBA" id="ARBA00004442"/>
    </source>
</evidence>
<dbReference type="EMBL" id="FMBM01000001">
    <property type="protein sequence ID" value="SCC78582.1"/>
    <property type="molecule type" value="Genomic_DNA"/>
</dbReference>
<protein>
    <submittedName>
        <fullName evidence="8">BRP family porin</fullName>
    </submittedName>
    <submittedName>
        <fullName evidence="9">Outer membrane immunogenic protein</fullName>
    </submittedName>
</protein>
<dbReference type="Pfam" id="PF13505">
    <property type="entry name" value="OMP_b-brl"/>
    <property type="match status" value="1"/>
</dbReference>
<gene>
    <name evidence="9" type="ORF">GA0071312_0373</name>
    <name evidence="8" type="ORF">HLUCCO17_14805</name>
</gene>
<evidence type="ECO:0000256" key="5">
    <source>
        <dbReference type="ARBA" id="ARBA00038306"/>
    </source>
</evidence>
<dbReference type="Proteomes" id="UP000182800">
    <property type="component" value="Unassembled WGS sequence"/>
</dbReference>
<reference evidence="9 11" key="2">
    <citation type="submission" date="2016-08" db="EMBL/GenBank/DDBJ databases">
        <authorList>
            <person name="Varghese N."/>
            <person name="Submissions Spin"/>
        </authorList>
    </citation>
    <scope>NUCLEOTIDE SEQUENCE [LARGE SCALE GENOMIC DNA]</scope>
    <source>
        <strain evidence="9 11">HL-109</strain>
    </source>
</reference>
<dbReference type="InterPro" id="IPR027385">
    <property type="entry name" value="Beta-barrel_OMP"/>
</dbReference>
<comment type="subcellular location">
    <subcellularLocation>
        <location evidence="1">Cell outer membrane</location>
    </subcellularLocation>
</comment>
<proteinExistence type="inferred from homology"/>
<name>A0A0P7Y5G4_9HYPH</name>
<keyword evidence="2 6" id="KW-0732">Signal</keyword>
<dbReference type="InterPro" id="IPR051692">
    <property type="entry name" value="OMP-like"/>
</dbReference>
<dbReference type="GO" id="GO:0009279">
    <property type="term" value="C:cell outer membrane"/>
    <property type="evidence" value="ECO:0007669"/>
    <property type="project" value="UniProtKB-SubCell"/>
</dbReference>
<dbReference type="SUPFAM" id="SSF56925">
    <property type="entry name" value="OMPA-like"/>
    <property type="match status" value="1"/>
</dbReference>
<evidence type="ECO:0000313" key="10">
    <source>
        <dbReference type="Proteomes" id="UP000050497"/>
    </source>
</evidence>
<evidence type="ECO:0000313" key="8">
    <source>
        <dbReference type="EMBL" id="KPQ09479.1"/>
    </source>
</evidence>
<accession>A0A0P7Y5G4</accession>
<feature type="domain" description="Outer membrane protein beta-barrel" evidence="7">
    <location>
        <begin position="12"/>
        <end position="254"/>
    </location>
</feature>
<dbReference type="EMBL" id="LJSX01000027">
    <property type="protein sequence ID" value="KPQ09479.1"/>
    <property type="molecule type" value="Genomic_DNA"/>
</dbReference>
<dbReference type="RefSeq" id="WP_083204227.1">
    <property type="nucleotide sequence ID" value="NZ_FMBM01000001.1"/>
</dbReference>
<evidence type="ECO:0000256" key="3">
    <source>
        <dbReference type="ARBA" id="ARBA00023136"/>
    </source>
</evidence>
<keyword evidence="11" id="KW-1185">Reference proteome</keyword>
<organism evidence="8 10">
    <name type="scientific">Saliniramus fredricksonii</name>
    <dbReference type="NCBI Taxonomy" id="1653334"/>
    <lineage>
        <taxon>Bacteria</taxon>
        <taxon>Pseudomonadati</taxon>
        <taxon>Pseudomonadota</taxon>
        <taxon>Alphaproteobacteria</taxon>
        <taxon>Hyphomicrobiales</taxon>
        <taxon>Salinarimonadaceae</taxon>
        <taxon>Saliniramus</taxon>
    </lineage>
</organism>
<dbReference type="Proteomes" id="UP000050497">
    <property type="component" value="Unassembled WGS sequence"/>
</dbReference>
<feature type="chain" id="PRO_5006145966" evidence="6">
    <location>
        <begin position="21"/>
        <end position="254"/>
    </location>
</feature>
<dbReference type="InterPro" id="IPR011250">
    <property type="entry name" value="OMP/PagP_B-barrel"/>
</dbReference>
<evidence type="ECO:0000256" key="6">
    <source>
        <dbReference type="SAM" id="SignalP"/>
    </source>
</evidence>
<evidence type="ECO:0000313" key="9">
    <source>
        <dbReference type="EMBL" id="SCC78582.1"/>
    </source>
</evidence>
<keyword evidence="3" id="KW-0472">Membrane</keyword>
<dbReference type="AlphaFoldDB" id="A0A0P7Y5G4"/>
<dbReference type="PANTHER" id="PTHR34001">
    <property type="entry name" value="BLL7405 PROTEIN"/>
    <property type="match status" value="1"/>
</dbReference>
<evidence type="ECO:0000256" key="4">
    <source>
        <dbReference type="ARBA" id="ARBA00023237"/>
    </source>
</evidence>
<dbReference type="OrthoDB" id="8455142at2"/>
<evidence type="ECO:0000313" key="11">
    <source>
        <dbReference type="Proteomes" id="UP000182800"/>
    </source>
</evidence>
<dbReference type="PANTHER" id="PTHR34001:SF3">
    <property type="entry name" value="BLL7405 PROTEIN"/>
    <property type="match status" value="1"/>
</dbReference>
<dbReference type="Gene3D" id="2.40.160.20">
    <property type="match status" value="1"/>
</dbReference>
<evidence type="ECO:0000259" key="7">
    <source>
        <dbReference type="Pfam" id="PF13505"/>
    </source>
</evidence>
<keyword evidence="4" id="KW-0998">Cell outer membrane</keyword>
<evidence type="ECO:0000256" key="2">
    <source>
        <dbReference type="ARBA" id="ARBA00022729"/>
    </source>
</evidence>
<dbReference type="STRING" id="1653334.GA0071312_0373"/>
<comment type="caution">
    <text evidence="8">The sequence shown here is derived from an EMBL/GenBank/DDBJ whole genome shotgun (WGS) entry which is preliminary data.</text>
</comment>
<comment type="similarity">
    <text evidence="5">Belongs to the Omp25/RopB family.</text>
</comment>
<sequence>MKRTLLASTALAFLAVPAFAADLPSSEPAPAPQTYTAPPVFTWTGFYAGVNVGWNQNEMDVRNRGFTGTTGSYNPFSEKKNGFIGGFQVGYNQQFDMFVAGVEADLSYLGNRRARASTGVTNPAGVTGVQGTSRLDWLGTLRARAGVAMDNVFVYGTGGLAFGTPDQRLTLTNAGGTVTHSGTKDDTRFGWTIGAGAEIAVMDNLSFKAEYLYYDLGRNTVRANATAAGPAGTANSARFENNGHIVRAGMNYRF</sequence>
<feature type="signal peptide" evidence="6">
    <location>
        <begin position="1"/>
        <end position="20"/>
    </location>
</feature>